<dbReference type="Proteomes" id="UP000311919">
    <property type="component" value="Unassembled WGS sequence"/>
</dbReference>
<sequence length="68" mass="7749">MWDFGFGFGKHGDPLSRVNGAHLSWDQAPTWPHGDAENPTTILSSEHMSQDMWLQVINENDSNVPYMF</sequence>
<reference evidence="1 2" key="1">
    <citation type="submission" date="2019-03" db="EMBL/GenBank/DDBJ databases">
        <title>An improved genome assembly of the fluke Schistosoma japonicum.</title>
        <authorList>
            <person name="Hu W."/>
            <person name="Luo F."/>
            <person name="Yin M."/>
            <person name="Mo X."/>
            <person name="Sun C."/>
            <person name="Wu Q."/>
            <person name="Zhu B."/>
            <person name="Xiang M."/>
            <person name="Wang J."/>
            <person name="Wang Y."/>
            <person name="Zhang T."/>
            <person name="Xu B."/>
            <person name="Zheng H."/>
            <person name="Feng Z."/>
        </authorList>
    </citation>
    <scope>NUCLEOTIDE SEQUENCE [LARGE SCALE GENOMIC DNA]</scope>
    <source>
        <strain evidence="1">HuSjv2</strain>
        <tissue evidence="1">Worms</tissue>
    </source>
</reference>
<accession>A0A4Z2CL32</accession>
<evidence type="ECO:0000313" key="2">
    <source>
        <dbReference type="Proteomes" id="UP000311919"/>
    </source>
</evidence>
<comment type="caution">
    <text evidence="1">The sequence shown here is derived from an EMBL/GenBank/DDBJ whole genome shotgun (WGS) entry which is preliminary data.</text>
</comment>
<keyword evidence="2" id="KW-1185">Reference proteome</keyword>
<organism evidence="1 2">
    <name type="scientific">Schistosoma japonicum</name>
    <name type="common">Blood fluke</name>
    <dbReference type="NCBI Taxonomy" id="6182"/>
    <lineage>
        <taxon>Eukaryota</taxon>
        <taxon>Metazoa</taxon>
        <taxon>Spiralia</taxon>
        <taxon>Lophotrochozoa</taxon>
        <taxon>Platyhelminthes</taxon>
        <taxon>Trematoda</taxon>
        <taxon>Digenea</taxon>
        <taxon>Strigeidida</taxon>
        <taxon>Schistosomatoidea</taxon>
        <taxon>Schistosomatidae</taxon>
        <taxon>Schistosoma</taxon>
    </lineage>
</organism>
<dbReference type="EMBL" id="SKCS01001045">
    <property type="protein sequence ID" value="TNN04740.1"/>
    <property type="molecule type" value="Genomic_DNA"/>
</dbReference>
<proteinExistence type="predicted"/>
<protein>
    <submittedName>
        <fullName evidence="1">Uncharacterized protein</fullName>
    </submittedName>
</protein>
<dbReference type="AlphaFoldDB" id="A0A4Z2CL32"/>
<name>A0A4Z2CL32_SCHJA</name>
<evidence type="ECO:0000313" key="1">
    <source>
        <dbReference type="EMBL" id="TNN04740.1"/>
    </source>
</evidence>
<gene>
    <name evidence="1" type="ORF">EWB00_000202</name>
</gene>